<reference evidence="1 2" key="1">
    <citation type="submission" date="2016-08" db="EMBL/GenBank/DDBJ databases">
        <title>Complete Genome Sequence Of The Indigo Reducing Clostridium isatidis DSM15098.</title>
        <authorList>
            <person name="Little G.T."/>
            <person name="Minton N.P."/>
        </authorList>
    </citation>
    <scope>NUCLEOTIDE SEQUENCE [LARGE SCALE GENOMIC DNA]</scope>
    <source>
        <strain evidence="1 2">DSM 15098</strain>
    </source>
</reference>
<dbReference type="OrthoDB" id="1902895at2"/>
<sequence>MLKNKSKILNVFFMKDLTKLIEKYNNIDKDIVQKLEDLVAKVDDNEIKETLMNDLDATLVLVDELGEEVEDDVIKLYFFIKNHIKEINIIEAKAIYEEITFRGYSKLDDIIMYSKLKDLREYVSDEIGEILSSSYHIDRLFDKDTIIDYFLESTSIEEIAREIIDNYDEYEEVLDIEPEIMFESKYGQTYYYAYVNN</sequence>
<protein>
    <submittedName>
        <fullName evidence="1">Uncharacterized protein</fullName>
    </submittedName>
</protein>
<accession>A0A343JCV2</accession>
<keyword evidence="2" id="KW-1185">Reference proteome</keyword>
<evidence type="ECO:0000313" key="1">
    <source>
        <dbReference type="EMBL" id="ASW43360.1"/>
    </source>
</evidence>
<dbReference type="RefSeq" id="WP_119865495.1">
    <property type="nucleotide sequence ID" value="NZ_CP016786.1"/>
</dbReference>
<gene>
    <name evidence="1" type="ORF">BEN51_07660</name>
</gene>
<name>A0A343JCV2_9CLOT</name>
<proteinExistence type="predicted"/>
<dbReference type="KEGG" id="cia:BEN51_07660"/>
<dbReference type="AlphaFoldDB" id="A0A343JCV2"/>
<organism evidence="1 2">
    <name type="scientific">Clostridium isatidis</name>
    <dbReference type="NCBI Taxonomy" id="182773"/>
    <lineage>
        <taxon>Bacteria</taxon>
        <taxon>Bacillati</taxon>
        <taxon>Bacillota</taxon>
        <taxon>Clostridia</taxon>
        <taxon>Eubacteriales</taxon>
        <taxon>Clostridiaceae</taxon>
        <taxon>Clostridium</taxon>
    </lineage>
</organism>
<dbReference type="EMBL" id="CP016786">
    <property type="protein sequence ID" value="ASW43360.1"/>
    <property type="molecule type" value="Genomic_DNA"/>
</dbReference>
<dbReference type="Proteomes" id="UP000264883">
    <property type="component" value="Chromosome"/>
</dbReference>
<evidence type="ECO:0000313" key="2">
    <source>
        <dbReference type="Proteomes" id="UP000264883"/>
    </source>
</evidence>